<organism evidence="2 3">
    <name type="scientific">Lutibacter holmesii</name>
    <dbReference type="NCBI Taxonomy" id="1137985"/>
    <lineage>
        <taxon>Bacteria</taxon>
        <taxon>Pseudomonadati</taxon>
        <taxon>Bacteroidota</taxon>
        <taxon>Flavobacteriia</taxon>
        <taxon>Flavobacteriales</taxon>
        <taxon>Flavobacteriaceae</taxon>
        <taxon>Lutibacter</taxon>
    </lineage>
</organism>
<comment type="caution">
    <text evidence="2">The sequence shown here is derived from an EMBL/GenBank/DDBJ whole genome shotgun (WGS) entry which is preliminary data.</text>
</comment>
<dbReference type="InterPro" id="IPR025489">
    <property type="entry name" value="DUF4381"/>
</dbReference>
<keyword evidence="1" id="KW-0472">Membrane</keyword>
<keyword evidence="1" id="KW-0812">Transmembrane</keyword>
<dbReference type="Proteomes" id="UP001597241">
    <property type="component" value="Unassembled WGS sequence"/>
</dbReference>
<evidence type="ECO:0000256" key="1">
    <source>
        <dbReference type="SAM" id="Phobius"/>
    </source>
</evidence>
<feature type="transmembrane region" description="Helical" evidence="1">
    <location>
        <begin position="44"/>
        <end position="63"/>
    </location>
</feature>
<dbReference type="Pfam" id="PF14316">
    <property type="entry name" value="DUF4381"/>
    <property type="match status" value="1"/>
</dbReference>
<evidence type="ECO:0000313" key="2">
    <source>
        <dbReference type="EMBL" id="MFD1293743.1"/>
    </source>
</evidence>
<keyword evidence="3" id="KW-1185">Reference proteome</keyword>
<name>A0ABW3WPS2_9FLAO</name>
<evidence type="ECO:0000313" key="3">
    <source>
        <dbReference type="Proteomes" id="UP001597241"/>
    </source>
</evidence>
<keyword evidence="1" id="KW-1133">Transmembrane helix</keyword>
<protein>
    <submittedName>
        <fullName evidence="2">DUF4381 domain-containing protein</fullName>
    </submittedName>
</protein>
<dbReference type="RefSeq" id="WP_386808934.1">
    <property type="nucleotide sequence ID" value="NZ_JBHTMV010000003.1"/>
</dbReference>
<dbReference type="EMBL" id="JBHTMV010000003">
    <property type="protein sequence ID" value="MFD1293743.1"/>
    <property type="molecule type" value="Genomic_DNA"/>
</dbReference>
<proteinExistence type="predicted"/>
<sequence length="172" mass="19813">MKIGVLTYLKFLILSSFSFQQDVSSSEPVGTILEPDPLPFTFETIGWKVLAVLLLIVLVFTLYKQFKLYKKNTYRRVAIKKIEAIESSTAQNEINNLNIVLKQVAITTFGRENVANLFGNEWLVFLDSKSKKGEFLKYEVDFFDAIYKNKKVNKSTLKEICKTSKNWIKTHA</sequence>
<gene>
    <name evidence="2" type="ORF">ACFQ5N_07850</name>
</gene>
<reference evidence="3" key="1">
    <citation type="journal article" date="2019" name="Int. J. Syst. Evol. Microbiol.">
        <title>The Global Catalogue of Microorganisms (GCM) 10K type strain sequencing project: providing services to taxonomists for standard genome sequencing and annotation.</title>
        <authorList>
            <consortium name="The Broad Institute Genomics Platform"/>
            <consortium name="The Broad Institute Genome Sequencing Center for Infectious Disease"/>
            <person name="Wu L."/>
            <person name="Ma J."/>
        </authorList>
    </citation>
    <scope>NUCLEOTIDE SEQUENCE [LARGE SCALE GENOMIC DNA]</scope>
    <source>
        <strain evidence="3">CCUG 62221</strain>
    </source>
</reference>
<accession>A0ABW3WPS2</accession>